<evidence type="ECO:0000313" key="7">
    <source>
        <dbReference type="EMBL" id="HFC98645.1"/>
    </source>
</evidence>
<dbReference type="EMBL" id="DRMH01000131">
    <property type="protein sequence ID" value="HFC98645.1"/>
    <property type="molecule type" value="Genomic_DNA"/>
</dbReference>
<evidence type="ECO:0000256" key="1">
    <source>
        <dbReference type="ARBA" id="ARBA00022617"/>
    </source>
</evidence>
<comment type="caution">
    <text evidence="7">The sequence shown here is derived from an EMBL/GenBank/DDBJ whole genome shotgun (WGS) entry which is preliminary data.</text>
</comment>
<dbReference type="GO" id="GO:0020037">
    <property type="term" value="F:heme binding"/>
    <property type="evidence" value="ECO:0007669"/>
    <property type="project" value="InterPro"/>
</dbReference>
<dbReference type="PROSITE" id="PS51007">
    <property type="entry name" value="CYTC"/>
    <property type="match status" value="1"/>
</dbReference>
<dbReference type="SUPFAM" id="SSF46626">
    <property type="entry name" value="Cytochrome c"/>
    <property type="match status" value="1"/>
</dbReference>
<protein>
    <submittedName>
        <fullName evidence="7">Cytochrome C</fullName>
    </submittedName>
</protein>
<keyword evidence="1 4" id="KW-0349">Heme</keyword>
<feature type="domain" description="Cytochrome c" evidence="6">
    <location>
        <begin position="1"/>
        <end position="80"/>
    </location>
</feature>
<evidence type="ECO:0000259" key="6">
    <source>
        <dbReference type="PROSITE" id="PS51007"/>
    </source>
</evidence>
<keyword evidence="2 4" id="KW-0479">Metal-binding</keyword>
<sequence length="85" mass="9999">MEKGRKLFFRYCNFCHPGGRNVMRREKDLRRKTLMANGINGPEGIVKKMRHPGPGMPRFSEENIPDEDARAIARYVWETFAEEEK</sequence>
<dbReference type="AlphaFoldDB" id="A0A7C3H5V2"/>
<accession>A0A7C3H5V2</accession>
<dbReference type="Gene3D" id="1.10.760.10">
    <property type="entry name" value="Cytochrome c-like domain"/>
    <property type="match status" value="1"/>
</dbReference>
<gene>
    <name evidence="7" type="ORF">ENJ40_09375</name>
</gene>
<evidence type="ECO:0000256" key="4">
    <source>
        <dbReference type="PROSITE-ProRule" id="PRU00433"/>
    </source>
</evidence>
<organism evidence="7">
    <name type="scientific">Thermosulfurimonas dismutans</name>
    <dbReference type="NCBI Taxonomy" id="999894"/>
    <lineage>
        <taxon>Bacteria</taxon>
        <taxon>Pseudomonadati</taxon>
        <taxon>Thermodesulfobacteriota</taxon>
        <taxon>Thermodesulfobacteria</taxon>
        <taxon>Thermodesulfobacteriales</taxon>
        <taxon>Thermodesulfobacteriaceae</taxon>
        <taxon>Thermosulfurimonas</taxon>
    </lineage>
</organism>
<evidence type="ECO:0000256" key="2">
    <source>
        <dbReference type="ARBA" id="ARBA00022723"/>
    </source>
</evidence>
<dbReference type="InterPro" id="IPR036909">
    <property type="entry name" value="Cyt_c-like_dom_sf"/>
</dbReference>
<reference evidence="7" key="1">
    <citation type="journal article" date="2020" name="mSystems">
        <title>Genome- and Community-Level Interaction Insights into Carbon Utilization and Element Cycling Functions of Hydrothermarchaeota in Hydrothermal Sediment.</title>
        <authorList>
            <person name="Zhou Z."/>
            <person name="Liu Y."/>
            <person name="Xu W."/>
            <person name="Pan J."/>
            <person name="Luo Z.H."/>
            <person name="Li M."/>
        </authorList>
    </citation>
    <scope>NUCLEOTIDE SEQUENCE [LARGE SCALE GENOMIC DNA]</scope>
    <source>
        <strain evidence="7">HyVt-483</strain>
    </source>
</reference>
<feature type="region of interest" description="Disordered" evidence="5">
    <location>
        <begin position="39"/>
        <end position="62"/>
    </location>
</feature>
<evidence type="ECO:0000256" key="3">
    <source>
        <dbReference type="ARBA" id="ARBA00023004"/>
    </source>
</evidence>
<dbReference type="GO" id="GO:0009055">
    <property type="term" value="F:electron transfer activity"/>
    <property type="evidence" value="ECO:0007669"/>
    <property type="project" value="InterPro"/>
</dbReference>
<dbReference type="Proteomes" id="UP000886043">
    <property type="component" value="Unassembled WGS sequence"/>
</dbReference>
<name>A0A7C3H5V2_9BACT</name>
<dbReference type="GO" id="GO:0046872">
    <property type="term" value="F:metal ion binding"/>
    <property type="evidence" value="ECO:0007669"/>
    <property type="project" value="UniProtKB-KW"/>
</dbReference>
<proteinExistence type="predicted"/>
<dbReference type="Pfam" id="PF13442">
    <property type="entry name" value="Cytochrome_CBB3"/>
    <property type="match status" value="1"/>
</dbReference>
<evidence type="ECO:0000256" key="5">
    <source>
        <dbReference type="SAM" id="MobiDB-lite"/>
    </source>
</evidence>
<keyword evidence="3 4" id="KW-0408">Iron</keyword>
<dbReference type="InterPro" id="IPR009056">
    <property type="entry name" value="Cyt_c-like_dom"/>
</dbReference>